<dbReference type="PROSITE" id="PS00606">
    <property type="entry name" value="KS3_1"/>
    <property type="match status" value="1"/>
</dbReference>
<dbReference type="InterPro" id="IPR014031">
    <property type="entry name" value="Ketoacyl_synth_C"/>
</dbReference>
<dbReference type="Pfam" id="PF00501">
    <property type="entry name" value="AMP-binding"/>
    <property type="match status" value="1"/>
</dbReference>
<keyword evidence="7" id="KW-0808">Transferase</keyword>
<comment type="cofactor">
    <cofactor evidence="1">
        <name>pantetheine 4'-phosphate</name>
        <dbReference type="ChEBI" id="CHEBI:47942"/>
    </cofactor>
</comment>
<dbReference type="InterPro" id="IPR045851">
    <property type="entry name" value="AMP-bd_C_sf"/>
</dbReference>
<dbReference type="Gene3D" id="1.10.1200.10">
    <property type="entry name" value="ACP-like"/>
    <property type="match status" value="2"/>
</dbReference>
<dbReference type="GO" id="GO:0009366">
    <property type="term" value="C:enterobactin synthetase complex"/>
    <property type="evidence" value="ECO:0007669"/>
    <property type="project" value="TreeGrafter"/>
</dbReference>
<dbReference type="InterPro" id="IPR036736">
    <property type="entry name" value="ACP-like_sf"/>
</dbReference>
<dbReference type="Gene3D" id="3.30.559.30">
    <property type="entry name" value="Nonribosomal peptide synthetase, condensation domain"/>
    <property type="match status" value="1"/>
</dbReference>
<dbReference type="GO" id="GO:0009239">
    <property type="term" value="P:enterobactin biosynthetic process"/>
    <property type="evidence" value="ECO:0007669"/>
    <property type="project" value="TreeGrafter"/>
</dbReference>
<feature type="region of interest" description="Disordered" evidence="11">
    <location>
        <begin position="2390"/>
        <end position="2418"/>
    </location>
</feature>
<evidence type="ECO:0000259" key="12">
    <source>
        <dbReference type="PROSITE" id="PS50075"/>
    </source>
</evidence>
<dbReference type="PROSITE" id="PS00455">
    <property type="entry name" value="AMP_BINDING"/>
    <property type="match status" value="1"/>
</dbReference>
<dbReference type="InterPro" id="IPR020845">
    <property type="entry name" value="AMP-binding_CS"/>
</dbReference>
<evidence type="ECO:0000256" key="7">
    <source>
        <dbReference type="ARBA" id="ARBA00022679"/>
    </source>
</evidence>
<dbReference type="SUPFAM" id="SSF53335">
    <property type="entry name" value="S-adenosyl-L-methionine-dependent methyltransferases"/>
    <property type="match status" value="2"/>
</dbReference>
<dbReference type="SMART" id="SM01294">
    <property type="entry name" value="PKS_PP_betabranch"/>
    <property type="match status" value="1"/>
</dbReference>
<evidence type="ECO:0000256" key="8">
    <source>
        <dbReference type="ARBA" id="ARBA00022737"/>
    </source>
</evidence>
<proteinExistence type="predicted"/>
<dbReference type="GO" id="GO:0047527">
    <property type="term" value="F:2,3-dihydroxybenzoate-serine ligase activity"/>
    <property type="evidence" value="ECO:0007669"/>
    <property type="project" value="TreeGrafter"/>
</dbReference>
<dbReference type="KEGG" id="mflg:ABS361_09785"/>
<dbReference type="InterPro" id="IPR020806">
    <property type="entry name" value="PKS_PP-bd"/>
</dbReference>
<comment type="subcellular location">
    <subcellularLocation>
        <location evidence="2">Cytoplasm</location>
    </subcellularLocation>
</comment>
<keyword evidence="9" id="KW-0175">Coiled coil</keyword>
<accession>A0AAU7XEE7</accession>
<dbReference type="FunFam" id="3.40.50.12780:FF:000012">
    <property type="entry name" value="Non-ribosomal peptide synthetase"/>
    <property type="match status" value="1"/>
</dbReference>
<dbReference type="InterPro" id="IPR014030">
    <property type="entry name" value="Ketoacyl_synth_N"/>
</dbReference>
<feature type="compositionally biased region" description="Low complexity" evidence="11">
    <location>
        <begin position="2394"/>
        <end position="2408"/>
    </location>
</feature>
<feature type="domain" description="Ketosynthase family 3 (KS3)" evidence="13">
    <location>
        <begin position="594"/>
        <end position="1010"/>
    </location>
</feature>
<evidence type="ECO:0000256" key="4">
    <source>
        <dbReference type="ARBA" id="ARBA00022450"/>
    </source>
</evidence>
<evidence type="ECO:0000256" key="9">
    <source>
        <dbReference type="ARBA" id="ARBA00023054"/>
    </source>
</evidence>
<comment type="pathway">
    <text evidence="3">Antibiotic biosynthesis.</text>
</comment>
<evidence type="ECO:0000256" key="6">
    <source>
        <dbReference type="ARBA" id="ARBA00022553"/>
    </source>
</evidence>
<dbReference type="Pfam" id="PF02801">
    <property type="entry name" value="Ketoacyl-synt_C"/>
    <property type="match status" value="1"/>
</dbReference>
<dbReference type="Pfam" id="PF00550">
    <property type="entry name" value="PP-binding"/>
    <property type="match status" value="2"/>
</dbReference>
<dbReference type="Pfam" id="PF00109">
    <property type="entry name" value="ketoacyl-synt"/>
    <property type="match status" value="1"/>
</dbReference>
<dbReference type="InterPro" id="IPR010071">
    <property type="entry name" value="AA_adenyl_dom"/>
</dbReference>
<dbReference type="PROSITE" id="PS50075">
    <property type="entry name" value="CARRIER"/>
    <property type="match status" value="2"/>
</dbReference>
<feature type="compositionally biased region" description="Low complexity" evidence="11">
    <location>
        <begin position="2456"/>
        <end position="2467"/>
    </location>
</feature>
<feature type="region of interest" description="Disordered" evidence="11">
    <location>
        <begin position="418"/>
        <end position="459"/>
    </location>
</feature>
<dbReference type="Gene3D" id="3.40.50.150">
    <property type="entry name" value="Vaccinia Virus protein VP39"/>
    <property type="match status" value="2"/>
</dbReference>
<dbReference type="GO" id="GO:0005829">
    <property type="term" value="C:cytosol"/>
    <property type="evidence" value="ECO:0007669"/>
    <property type="project" value="TreeGrafter"/>
</dbReference>
<dbReference type="Pfam" id="PF00668">
    <property type="entry name" value="Condensation"/>
    <property type="match status" value="1"/>
</dbReference>
<dbReference type="FunFam" id="3.40.50.980:FF:000001">
    <property type="entry name" value="Non-ribosomal peptide synthetase"/>
    <property type="match status" value="1"/>
</dbReference>
<dbReference type="InterPro" id="IPR016039">
    <property type="entry name" value="Thiolase-like"/>
</dbReference>
<dbReference type="SMART" id="SM00825">
    <property type="entry name" value="PKS_KS"/>
    <property type="match status" value="1"/>
</dbReference>
<dbReference type="InterPro" id="IPR054514">
    <property type="entry name" value="RhiE-like_linker"/>
</dbReference>
<dbReference type="PROSITE" id="PS00012">
    <property type="entry name" value="PHOSPHOPANTETHEINE"/>
    <property type="match status" value="2"/>
</dbReference>
<dbReference type="PANTHER" id="PTHR45527:SF1">
    <property type="entry name" value="FATTY ACID SYNTHASE"/>
    <property type="match status" value="1"/>
</dbReference>
<keyword evidence="6" id="KW-0597">Phosphoprotein</keyword>
<dbReference type="InterPro" id="IPR006162">
    <property type="entry name" value="Ppantetheine_attach_site"/>
</dbReference>
<sequence>MDDRARHADERQVFEDMILGLIWTELQTAGLPAAGGSLAEIARAIGVSGFLERWLEATLAFLDRDGLVERHGETWIARTPARPVPTWSDWAAQRPVWRADPAVAPLVDVAEAALRALPEILAGRRRATDVLFPGGSLDLVEGVYKNNPIADRFNTVVADTVAALLEARFAIDPAARLRLIEFGAGTGGTSTGVLARLLDFPDRVEEYGYSDLSRAFLNHAEATFGAAHPYLKTRIVNVEKPVTAQGVPAGGYDIAIAANVLHATRDIRRTLRNVKAALRPNGVLILNELADNTVFAHATFGLLEGWWLYEDAALRIPGSPILTPESWRIALEAEGFRAVICPAAADRALGQQVIVAESDGLVRLPADVAADRDGTRPAEAPRPAARAGSVRATAVRIERSDIDVPDREAVRPVPARSMPARPFLAPPPRRRVPVEAAAAPTQRGATAGSRPSTGAPRADVDLRPGLVEHLRERFGSVLGLGRSEIDVKAPVESYGVDSILTVQLASDLGRTFRNVGATLFFEHNTIVSLADHLCRSEPDTVRSLVGVPEEIGFDPEPAAFEALPAEAAPLPRPARDPVPAARFGRRPPREARPALDVAIVGLAGRYPGGDTVDAFWSLLRQGQSAIREIPPERWDWRRHFDAERGREGRSYARFGGFIDGVDRFDPLFFRISPREAERMDPQERLFLEIAHACLEDAGYRPRDLDADRAVGVFVGAMNAYYPTGARAWSIANRVSYVFDFAGPSLAVDTACSSSLTAIHLAVEALRAGGIAAALAGGVNLIVDPRHYVGLCEATMLSSGDKVRAFGAEADGFVDGEGVGAVLLKSLDRAMSDGDRIYGVIRGTALNHGGKTNGYTVPNPQAQARVIEKALRASGVDARDLSYVEAHGTGTALGDPIEIAGLARAFEAFTPDRGFCAIGSAKSNIGHCESAAGIAGLTKVLLQMKHGELAPSLHAETLNPHIDFDATPFVVQRERAPWLRPIGPDGREKPRIAGISSFGAGGANAHVVIEEFVPAQASARRDVATGPQVLVLSARTEDQLRRRAADLVAALGGDDLAGVDLADIAFTLQLGREALDHRLAMVADSVAAFRRQLEDWINGGQAPGQLWIGTARREADGVLALVDEDDLAGIVERWLERGDLARLAEAWTRGIAIDWRRLHDGPRRRVRLPTYPFERERYWIEATPNATPNATPGLSQQPVVLTEPRTGPTPHAPPPRAAAAEAIRIPQAAPSRVAPDLVVSPAAAMSAVFRTAAAAVLKLRPEQIADDAELVAYGFDSITFAQLANRLNEAHDLGLAASDFFEDRTLGAVIARLRRVRAPAVAAAFPAPASIAVEPFTGTETQVSNADAPAGSAPAGRTAPLSAAQRRLWLVEQMEDLGAAYHVPVVLQLRGTIDADALRRAVAALAARHEALRTRIVPAGAEAVQVIDPPGEPSFRVEQAPGDAPDAREAAAERRKREIVAEPFDLAAGPLMRATLIRLDAAEALFVLVIHHIVTDGWSMDLIGAELPELYRAALEDRPAALERPTSTFADAIRADAAPDPAHLDHWRTELAGAPPESTFPTEFPRPAKRSHRGEAIRFVWPAPLVIGLRRLARETGATLFMVLAAGVQTLIARLSGQDDVVIGTAIAGRDSRDREHVVGFFADTLPLRVDLAGDPSFAALVQRVRAAAERAYAHQGIGFERLIEALNPDRDLARHPLFQVMLTLRRQGSAGAVPFGPEATAEPVDPGIRATPFDAMLHLLEGPDAITGTLEYALDLYGRDAVLRLAENLQTLLEAAVAAPETAIGDLALMSVDARDRMLAALAGPARPLDGLAPAYRQIGDQAACTPDAPAILFAGERFSYAELGRRSDRLAAALRASGVGRGAIVGVCLERSFDAVAALLAVWKAGGAYLPLDPSYPAARLGMMFADSGAGVLVTRSGLADVVPAGSAAVVFVDDLSEAAPAEMPDEAPVADDPARDLAYVLYTSGSTGRPKGVMIPHRALSNFIAAMADRVPLSAGDVLAAVTPLSFDIAGLELWLPLASGATVAIADRATATSGPALAAFLDAVGASVLQATPATWRMLVEAGWQARPGLTALCGGEALTPDLAQALTADGATAWNLYGPTETTIWSTALKLSPEWRGGSIGRPIDNTQLYVLDRRGRLLPPWAPGELAITGAGLALGYLGRDDLTAVRFPPDPFGPHGARLYRTGDLVRARPDGEIEYLGRLDHQVKIRGHRIELGEIETALRDDAAVREAVVVARDVGPGDRRLAAYVVADTASAEAPAADDADRIEAWRDVWDGTYREAGDDAAPGFAGWTTRFTGEAIPEAEMRVWLDETCARIEALRPKHLLEIGCGLGLLLDRLAPKVDVYCGADVSPTAIARLARWIRRRPGLGHVRLARREAADYWDAEEGRSTSSCSTPWSSISRTPTISRPCSPVPSPWHPAVGRSSSAMSGRAACCRCRSERPKSRVRRRTTASGTRASAPGGLRPRKRSSRSTPASSLRWRNDTRGSRASRSASRRPARTTS</sequence>
<dbReference type="RefSeq" id="WP_407051567.1">
    <property type="nucleotide sequence ID" value="NZ_CP158568.1"/>
</dbReference>
<dbReference type="Gene3D" id="3.40.47.10">
    <property type="match status" value="1"/>
</dbReference>
<keyword evidence="5" id="KW-0963">Cytoplasm</keyword>
<dbReference type="SUPFAM" id="SSF52777">
    <property type="entry name" value="CoA-dependent acyltransferases"/>
    <property type="match status" value="2"/>
</dbReference>
<dbReference type="InterPro" id="IPR018201">
    <property type="entry name" value="Ketoacyl_synth_AS"/>
</dbReference>
<dbReference type="Gene3D" id="3.40.50.980">
    <property type="match status" value="2"/>
</dbReference>
<dbReference type="InterPro" id="IPR029063">
    <property type="entry name" value="SAM-dependent_MTases_sf"/>
</dbReference>
<dbReference type="InterPro" id="IPR020841">
    <property type="entry name" value="PKS_Beta-ketoAc_synthase_dom"/>
</dbReference>
<dbReference type="GO" id="GO:0031177">
    <property type="term" value="F:phosphopantetheine binding"/>
    <property type="evidence" value="ECO:0007669"/>
    <property type="project" value="InterPro"/>
</dbReference>
<dbReference type="PANTHER" id="PTHR45527">
    <property type="entry name" value="NONRIBOSOMAL PEPTIDE SYNTHETASE"/>
    <property type="match status" value="1"/>
</dbReference>
<dbReference type="GO" id="GO:0006633">
    <property type="term" value="P:fatty acid biosynthetic process"/>
    <property type="evidence" value="ECO:0007669"/>
    <property type="project" value="InterPro"/>
</dbReference>
<dbReference type="Pfam" id="PF08242">
    <property type="entry name" value="Methyltransf_12"/>
    <property type="match status" value="1"/>
</dbReference>
<dbReference type="Gene3D" id="1.10.1240.100">
    <property type="match status" value="1"/>
</dbReference>
<feature type="domain" description="Carrier" evidence="12">
    <location>
        <begin position="461"/>
        <end position="537"/>
    </location>
</feature>
<evidence type="ECO:0000256" key="3">
    <source>
        <dbReference type="ARBA" id="ARBA00004792"/>
    </source>
</evidence>
<reference evidence="14" key="1">
    <citation type="submission" date="2024-06" db="EMBL/GenBank/DDBJ databases">
        <title>Methylostella associata gen. nov., sp. nov., a novel Ancalomicrobiaceae-affiliated facultatively methylotrophic bacteria that feed on methanotrophs of the genus Methylococcus.</title>
        <authorList>
            <person name="Saltykova V."/>
            <person name="Danilova O.V."/>
            <person name="Oshkin I.Y."/>
            <person name="Belova S.E."/>
            <person name="Pimenov N.V."/>
            <person name="Dedysh S.N."/>
        </authorList>
    </citation>
    <scope>NUCLEOTIDE SEQUENCE</scope>
    <source>
        <strain evidence="14">S20</strain>
    </source>
</reference>
<evidence type="ECO:0000256" key="10">
    <source>
        <dbReference type="ARBA" id="ARBA00054155"/>
    </source>
</evidence>
<dbReference type="CDD" id="cd00833">
    <property type="entry name" value="PKS"/>
    <property type="match status" value="1"/>
</dbReference>
<feature type="region of interest" description="Disordered" evidence="11">
    <location>
        <begin position="2443"/>
        <end position="2507"/>
    </location>
</feature>
<dbReference type="CDD" id="cd19531">
    <property type="entry name" value="LCL_NRPS-like"/>
    <property type="match status" value="1"/>
</dbReference>
<protein>
    <submittedName>
        <fullName evidence="14">Amino acid adenylation domain-containing protein</fullName>
    </submittedName>
</protein>
<dbReference type="EMBL" id="CP158568">
    <property type="protein sequence ID" value="XBY46472.1"/>
    <property type="molecule type" value="Genomic_DNA"/>
</dbReference>
<feature type="domain" description="Carrier" evidence="12">
    <location>
        <begin position="1242"/>
        <end position="1316"/>
    </location>
</feature>
<dbReference type="SUPFAM" id="SSF56801">
    <property type="entry name" value="Acetyl-CoA synthetase-like"/>
    <property type="match status" value="1"/>
</dbReference>
<feature type="compositionally biased region" description="Low complexity" evidence="11">
    <location>
        <begin position="434"/>
        <end position="448"/>
    </location>
</feature>
<evidence type="ECO:0000259" key="13">
    <source>
        <dbReference type="PROSITE" id="PS52004"/>
    </source>
</evidence>
<dbReference type="PROSITE" id="PS52004">
    <property type="entry name" value="KS3_2"/>
    <property type="match status" value="1"/>
</dbReference>
<evidence type="ECO:0000313" key="14">
    <source>
        <dbReference type="EMBL" id="XBY46472.1"/>
    </source>
</evidence>
<dbReference type="Gene3D" id="2.30.38.10">
    <property type="entry name" value="Luciferase, Domain 3"/>
    <property type="match status" value="1"/>
</dbReference>
<evidence type="ECO:0000256" key="5">
    <source>
        <dbReference type="ARBA" id="ARBA00022490"/>
    </source>
</evidence>
<dbReference type="NCBIfam" id="TIGR01733">
    <property type="entry name" value="AA-adenyl-dom"/>
    <property type="match status" value="1"/>
</dbReference>
<dbReference type="InterPro" id="IPR023213">
    <property type="entry name" value="CAT-like_dom_sf"/>
</dbReference>
<evidence type="ECO:0000256" key="11">
    <source>
        <dbReference type="SAM" id="MobiDB-lite"/>
    </source>
</evidence>
<dbReference type="GO" id="GO:0043041">
    <property type="term" value="P:amino acid activation for nonribosomal peptide biosynthetic process"/>
    <property type="evidence" value="ECO:0007669"/>
    <property type="project" value="TreeGrafter"/>
</dbReference>
<dbReference type="Pfam" id="PF22336">
    <property type="entry name" value="RhiE-like_linker"/>
    <property type="match status" value="1"/>
</dbReference>
<dbReference type="FunFam" id="2.30.38.10:FF:000001">
    <property type="entry name" value="Non-ribosomal peptide synthetase PvdI"/>
    <property type="match status" value="1"/>
</dbReference>
<organism evidence="14">
    <name type="scientific">Methyloraptor flagellatus</name>
    <dbReference type="NCBI Taxonomy" id="3162530"/>
    <lineage>
        <taxon>Bacteria</taxon>
        <taxon>Pseudomonadati</taxon>
        <taxon>Pseudomonadota</taxon>
        <taxon>Alphaproteobacteria</taxon>
        <taxon>Hyphomicrobiales</taxon>
        <taxon>Ancalomicrobiaceae</taxon>
        <taxon>Methyloraptor</taxon>
    </lineage>
</organism>
<dbReference type="InterPro" id="IPR013217">
    <property type="entry name" value="Methyltransf_12"/>
</dbReference>
<dbReference type="SUPFAM" id="SSF53901">
    <property type="entry name" value="Thiolase-like"/>
    <property type="match status" value="1"/>
</dbReference>
<gene>
    <name evidence="14" type="ORF">ABS361_09785</name>
</gene>
<dbReference type="Gene3D" id="3.30.559.10">
    <property type="entry name" value="Chloramphenicol acetyltransferase-like domain"/>
    <property type="match status" value="1"/>
</dbReference>
<dbReference type="SMART" id="SM00823">
    <property type="entry name" value="PKS_PP"/>
    <property type="match status" value="2"/>
</dbReference>
<keyword evidence="8" id="KW-0677">Repeat</keyword>
<dbReference type="Gene3D" id="3.30.300.30">
    <property type="match status" value="1"/>
</dbReference>
<dbReference type="InterPro" id="IPR001242">
    <property type="entry name" value="Condensation_dom"/>
</dbReference>
<comment type="function">
    <text evidence="10">Involved in production of the polyketide antibiotic thailandamide.</text>
</comment>
<feature type="compositionally biased region" description="Basic residues" evidence="11">
    <location>
        <begin position="2498"/>
        <end position="2507"/>
    </location>
</feature>
<keyword evidence="4" id="KW-0596">Phosphopantetheine</keyword>
<dbReference type="FunFam" id="3.40.47.10:FF:000019">
    <property type="entry name" value="Polyketide synthase type I"/>
    <property type="match status" value="1"/>
</dbReference>
<evidence type="ECO:0000256" key="2">
    <source>
        <dbReference type="ARBA" id="ARBA00004496"/>
    </source>
</evidence>
<dbReference type="InterPro" id="IPR009081">
    <property type="entry name" value="PP-bd_ACP"/>
</dbReference>
<dbReference type="GO" id="GO:0009403">
    <property type="term" value="P:toxin biosynthetic process"/>
    <property type="evidence" value="ECO:0007669"/>
    <property type="project" value="UniProtKB-ARBA"/>
</dbReference>
<name>A0AAU7XEE7_9HYPH</name>
<dbReference type="SUPFAM" id="SSF47336">
    <property type="entry name" value="ACP-like"/>
    <property type="match status" value="2"/>
</dbReference>
<evidence type="ECO:0000256" key="1">
    <source>
        <dbReference type="ARBA" id="ARBA00001957"/>
    </source>
</evidence>
<dbReference type="GO" id="GO:0004315">
    <property type="term" value="F:3-oxoacyl-[acyl-carrier-protein] synthase activity"/>
    <property type="evidence" value="ECO:0007669"/>
    <property type="project" value="InterPro"/>
</dbReference>
<dbReference type="InterPro" id="IPR000873">
    <property type="entry name" value="AMP-dep_synth/lig_dom"/>
</dbReference>